<reference evidence="1" key="1">
    <citation type="journal article" date="2014" name="Int. J. Syst. Evol. Microbiol.">
        <title>Complete genome sequence of Corynebacterium casei LMG S-19264T (=DSM 44701T), isolated from a smear-ripened cheese.</title>
        <authorList>
            <consortium name="US DOE Joint Genome Institute (JGI-PGF)"/>
            <person name="Walter F."/>
            <person name="Albersmeier A."/>
            <person name="Kalinowski J."/>
            <person name="Ruckert C."/>
        </authorList>
    </citation>
    <scope>NUCLEOTIDE SEQUENCE</scope>
    <source>
        <strain evidence="1">CGMCC 1.15371</strain>
    </source>
</reference>
<dbReference type="EMBL" id="BMIR01000009">
    <property type="protein sequence ID" value="GGE43008.1"/>
    <property type="molecule type" value="Genomic_DNA"/>
</dbReference>
<proteinExistence type="predicted"/>
<protein>
    <submittedName>
        <fullName evidence="1">Uncharacterized protein</fullName>
    </submittedName>
</protein>
<evidence type="ECO:0000313" key="1">
    <source>
        <dbReference type="EMBL" id="GGE43008.1"/>
    </source>
</evidence>
<gene>
    <name evidence="1" type="ORF">GCM10011391_22260</name>
</gene>
<name>A0A8J3DUA7_9BACL</name>
<reference evidence="1" key="2">
    <citation type="submission" date="2020-09" db="EMBL/GenBank/DDBJ databases">
        <authorList>
            <person name="Sun Q."/>
            <person name="Zhou Y."/>
        </authorList>
    </citation>
    <scope>NUCLEOTIDE SEQUENCE</scope>
    <source>
        <strain evidence="1">CGMCC 1.15371</strain>
    </source>
</reference>
<organism evidence="1 2">
    <name type="scientific">Pullulanibacillus camelliae</name>
    <dbReference type="NCBI Taxonomy" id="1707096"/>
    <lineage>
        <taxon>Bacteria</taxon>
        <taxon>Bacillati</taxon>
        <taxon>Bacillota</taxon>
        <taxon>Bacilli</taxon>
        <taxon>Bacillales</taxon>
        <taxon>Sporolactobacillaceae</taxon>
        <taxon>Pullulanibacillus</taxon>
    </lineage>
</organism>
<comment type="caution">
    <text evidence="1">The sequence shown here is derived from an EMBL/GenBank/DDBJ whole genome shotgun (WGS) entry which is preliminary data.</text>
</comment>
<dbReference type="AlphaFoldDB" id="A0A8J3DUA7"/>
<accession>A0A8J3DUA7</accession>
<keyword evidence="2" id="KW-1185">Reference proteome</keyword>
<dbReference type="Proteomes" id="UP000628775">
    <property type="component" value="Unassembled WGS sequence"/>
</dbReference>
<evidence type="ECO:0000313" key="2">
    <source>
        <dbReference type="Proteomes" id="UP000628775"/>
    </source>
</evidence>
<sequence>MQKSYQEYQRRGVSQVSKKIRKYKISDHEDGADFHSRQLAFRGEVVSLLALHAAKVLSVSHFPQDSRIAS</sequence>